<dbReference type="Pfam" id="PF05884">
    <property type="entry name" value="ZYG-11_interact"/>
    <property type="match status" value="1"/>
</dbReference>
<feature type="transmembrane region" description="Helical" evidence="1">
    <location>
        <begin position="144"/>
        <end position="164"/>
    </location>
</feature>
<feature type="transmembrane region" description="Helical" evidence="1">
    <location>
        <begin position="94"/>
        <end position="111"/>
    </location>
</feature>
<dbReference type="InterPro" id="IPR008574">
    <property type="entry name" value="Nematodes_ZYG-11_interact"/>
</dbReference>
<name>A0A0K0DMW8_ANGCA</name>
<dbReference type="PANTHER" id="PTHR31176">
    <property type="entry name" value="MFS DOMAIN-CONTAINING PROTEIN-RELATED"/>
    <property type="match status" value="1"/>
</dbReference>
<keyword evidence="1" id="KW-0472">Membrane</keyword>
<dbReference type="WBParaSite" id="ACAC_0001307001-mRNA-1">
    <property type="protein sequence ID" value="ACAC_0001307001-mRNA-1"/>
    <property type="gene ID" value="ACAC_0001307001"/>
</dbReference>
<feature type="transmembrane region" description="Helical" evidence="1">
    <location>
        <begin position="118"/>
        <end position="138"/>
    </location>
</feature>
<keyword evidence="1" id="KW-1133">Transmembrane helix</keyword>
<feature type="transmembrane region" description="Helical" evidence="1">
    <location>
        <begin position="176"/>
        <end position="197"/>
    </location>
</feature>
<organism evidence="2 3">
    <name type="scientific">Angiostrongylus cantonensis</name>
    <name type="common">Rat lungworm</name>
    <dbReference type="NCBI Taxonomy" id="6313"/>
    <lineage>
        <taxon>Eukaryota</taxon>
        <taxon>Metazoa</taxon>
        <taxon>Ecdysozoa</taxon>
        <taxon>Nematoda</taxon>
        <taxon>Chromadorea</taxon>
        <taxon>Rhabditida</taxon>
        <taxon>Rhabditina</taxon>
        <taxon>Rhabditomorpha</taxon>
        <taxon>Strongyloidea</taxon>
        <taxon>Metastrongylidae</taxon>
        <taxon>Angiostrongylus</taxon>
    </lineage>
</organism>
<dbReference type="AlphaFoldDB" id="A0A0K0DMW8"/>
<evidence type="ECO:0000313" key="2">
    <source>
        <dbReference type="Proteomes" id="UP000035642"/>
    </source>
</evidence>
<accession>A0A0K0DMW8</accession>
<evidence type="ECO:0000256" key="1">
    <source>
        <dbReference type="SAM" id="Phobius"/>
    </source>
</evidence>
<dbReference type="PANTHER" id="PTHR31176:SF1">
    <property type="entry name" value="MFS DOMAIN-CONTAINING PROTEIN-RELATED"/>
    <property type="match status" value="1"/>
</dbReference>
<keyword evidence="1" id="KW-0812">Transmembrane</keyword>
<keyword evidence="2" id="KW-1185">Reference proteome</keyword>
<protein>
    <submittedName>
        <fullName evidence="3">MFS transporter</fullName>
    </submittedName>
</protein>
<evidence type="ECO:0000313" key="3">
    <source>
        <dbReference type="WBParaSite" id="ACAC_0001307001-mRNA-1"/>
    </source>
</evidence>
<proteinExistence type="predicted"/>
<sequence length="198" mass="22443">MTLTNTFGNYQNEFGRAYEDGRHGLHYMNKEIPRMLNDVNLRSDFMKAVSDMKERNFVDENNIRMMMLGTSIAQGMLSGYTINSRYLEAQPLPFITPMVMSFGYAGIVDEAKGDRRMLISAALGAPLCANFLLGAFYGKLITSYNFLSLGYTAIGGIIMQLLFHKAHDKRGHIYQNMLNASFLLFKGLTFYLFGTYVE</sequence>
<dbReference type="Proteomes" id="UP000035642">
    <property type="component" value="Unassembled WGS sequence"/>
</dbReference>
<reference evidence="3" key="2">
    <citation type="submission" date="2017-02" db="UniProtKB">
        <authorList>
            <consortium name="WormBaseParasite"/>
        </authorList>
    </citation>
    <scope>IDENTIFICATION</scope>
</reference>
<reference evidence="2" key="1">
    <citation type="submission" date="2012-09" db="EMBL/GenBank/DDBJ databases">
        <authorList>
            <person name="Martin A.A."/>
        </authorList>
    </citation>
    <scope>NUCLEOTIDE SEQUENCE</scope>
</reference>
<dbReference type="STRING" id="6313.A0A0K0DMW8"/>